<evidence type="ECO:0000256" key="3">
    <source>
        <dbReference type="ARBA" id="ARBA00022692"/>
    </source>
</evidence>
<evidence type="ECO:0000256" key="1">
    <source>
        <dbReference type="ARBA" id="ARBA00004651"/>
    </source>
</evidence>
<accession>A0ABT3FYP1</accession>
<keyword evidence="2" id="KW-1003">Cell membrane</keyword>
<name>A0ABT3FYP1_9BACT</name>
<keyword evidence="3 6" id="KW-0812">Transmembrane</keyword>
<protein>
    <submittedName>
        <fullName evidence="7">YihY/virulence factor BrkB family protein</fullName>
    </submittedName>
</protein>
<keyword evidence="5 6" id="KW-0472">Membrane</keyword>
<evidence type="ECO:0000256" key="5">
    <source>
        <dbReference type="ARBA" id="ARBA00023136"/>
    </source>
</evidence>
<feature type="transmembrane region" description="Helical" evidence="6">
    <location>
        <begin position="198"/>
        <end position="221"/>
    </location>
</feature>
<dbReference type="PIRSF" id="PIRSF035875">
    <property type="entry name" value="RNase_BN"/>
    <property type="match status" value="1"/>
</dbReference>
<keyword evidence="8" id="KW-1185">Reference proteome</keyword>
<feature type="transmembrane region" description="Helical" evidence="6">
    <location>
        <begin position="77"/>
        <end position="96"/>
    </location>
</feature>
<dbReference type="EMBL" id="JAPDDR010000001">
    <property type="protein sequence ID" value="MCW1912125.1"/>
    <property type="molecule type" value="Genomic_DNA"/>
</dbReference>
<feature type="transmembrane region" description="Helical" evidence="6">
    <location>
        <begin position="163"/>
        <end position="186"/>
    </location>
</feature>
<dbReference type="PANTHER" id="PTHR30213">
    <property type="entry name" value="INNER MEMBRANE PROTEIN YHJD"/>
    <property type="match status" value="1"/>
</dbReference>
<dbReference type="Proteomes" id="UP001165653">
    <property type="component" value="Unassembled WGS sequence"/>
</dbReference>
<evidence type="ECO:0000256" key="4">
    <source>
        <dbReference type="ARBA" id="ARBA00022989"/>
    </source>
</evidence>
<evidence type="ECO:0000256" key="6">
    <source>
        <dbReference type="SAM" id="Phobius"/>
    </source>
</evidence>
<reference evidence="7" key="1">
    <citation type="submission" date="2022-10" db="EMBL/GenBank/DDBJ databases">
        <title>Luteolibacter sp. GHJ8, whole genome shotgun sequencing project.</title>
        <authorList>
            <person name="Zhao G."/>
            <person name="Shen L."/>
        </authorList>
    </citation>
    <scope>NUCLEOTIDE SEQUENCE</scope>
    <source>
        <strain evidence="7">GHJ8</strain>
    </source>
</reference>
<dbReference type="NCBIfam" id="TIGR00765">
    <property type="entry name" value="yihY_not_rbn"/>
    <property type="match status" value="1"/>
</dbReference>
<feature type="transmembrane region" description="Helical" evidence="6">
    <location>
        <begin position="233"/>
        <end position="254"/>
    </location>
</feature>
<sequence length="280" mass="30393">MRGFIQDNGMRLSAALAYYAAFSLAPLLLIILSIAGAVFGDEAVRGMIFTELHRDLGASGALMVEDMVAHAHRPGKSLLMSLVGLVILLFGAAGFFGELKASLNAIWNIPEKGGSSIWAMVKARFLSFSMVLGTGFLLLVSMIFSAILQFIGQRVGEIASIPAPVWAAFGGISSFILIGLLFAAIFKILPDTWIPWRAVWVGAIFTSGLFATGKSILAWYIGREAIESSYGSAGAFIAILIWLYYSSAILLFGAEFTQHHAETLDRKMMPSSRRRRFKSP</sequence>
<keyword evidence="4 6" id="KW-1133">Transmembrane helix</keyword>
<dbReference type="Pfam" id="PF03631">
    <property type="entry name" value="Virul_fac_BrkB"/>
    <property type="match status" value="1"/>
</dbReference>
<feature type="transmembrane region" description="Helical" evidence="6">
    <location>
        <begin position="12"/>
        <end position="39"/>
    </location>
</feature>
<evidence type="ECO:0000313" key="7">
    <source>
        <dbReference type="EMBL" id="MCW1912125.1"/>
    </source>
</evidence>
<feature type="transmembrane region" description="Helical" evidence="6">
    <location>
        <begin position="125"/>
        <end position="151"/>
    </location>
</feature>
<dbReference type="InterPro" id="IPR017039">
    <property type="entry name" value="Virul_fac_BrkB"/>
</dbReference>
<dbReference type="RefSeq" id="WP_264510232.1">
    <property type="nucleotide sequence ID" value="NZ_JAPDDR010000001.1"/>
</dbReference>
<gene>
    <name evidence="7" type="ORF">OJ996_00985</name>
</gene>
<proteinExistence type="predicted"/>
<evidence type="ECO:0000313" key="8">
    <source>
        <dbReference type="Proteomes" id="UP001165653"/>
    </source>
</evidence>
<comment type="subcellular location">
    <subcellularLocation>
        <location evidence="1">Cell membrane</location>
        <topology evidence="1">Multi-pass membrane protein</topology>
    </subcellularLocation>
</comment>
<comment type="caution">
    <text evidence="7">The sequence shown here is derived from an EMBL/GenBank/DDBJ whole genome shotgun (WGS) entry which is preliminary data.</text>
</comment>
<dbReference type="PANTHER" id="PTHR30213:SF1">
    <property type="entry name" value="INNER MEMBRANE PROTEIN YHJD"/>
    <property type="match status" value="1"/>
</dbReference>
<organism evidence="7 8">
    <name type="scientific">Luteolibacter rhizosphaerae</name>
    <dbReference type="NCBI Taxonomy" id="2989719"/>
    <lineage>
        <taxon>Bacteria</taxon>
        <taxon>Pseudomonadati</taxon>
        <taxon>Verrucomicrobiota</taxon>
        <taxon>Verrucomicrobiia</taxon>
        <taxon>Verrucomicrobiales</taxon>
        <taxon>Verrucomicrobiaceae</taxon>
        <taxon>Luteolibacter</taxon>
    </lineage>
</organism>
<evidence type="ECO:0000256" key="2">
    <source>
        <dbReference type="ARBA" id="ARBA00022475"/>
    </source>
</evidence>